<evidence type="ECO:0000313" key="2">
    <source>
        <dbReference type="Proteomes" id="UP000492821"/>
    </source>
</evidence>
<dbReference type="Proteomes" id="UP000492821">
    <property type="component" value="Unassembled WGS sequence"/>
</dbReference>
<sequence>MPWCVSCLVVRRRWAGCKHVPPESVSQNAGFLKTHDPDTAVRILSSRVSALCTHQSIWFVRVSAFFQKPALWDTLSGGTCLHPAPRRRTPTTHKALSCAPLLFFVVVGVSTTQRTPLCVVVGAVESGAAGPLASPPIHTTTNRPTGRRRRNGKKRRGRCFFFCLSVGGADSQRHLRHLDKFTDLPGDDCQGSSNGRCHIWLTMAV</sequence>
<feature type="region of interest" description="Disordered" evidence="1">
    <location>
        <begin position="131"/>
        <end position="153"/>
    </location>
</feature>
<reference evidence="3" key="2">
    <citation type="submission" date="2020-10" db="UniProtKB">
        <authorList>
            <consortium name="WormBaseParasite"/>
        </authorList>
    </citation>
    <scope>IDENTIFICATION</scope>
</reference>
<accession>A0A7E4V7N7</accession>
<keyword evidence="2" id="KW-1185">Reference proteome</keyword>
<reference evidence="2" key="1">
    <citation type="journal article" date="2013" name="Genetics">
        <title>The draft genome and transcriptome of Panagrellus redivivus are shaped by the harsh demands of a free-living lifestyle.</title>
        <authorList>
            <person name="Srinivasan J."/>
            <person name="Dillman A.R."/>
            <person name="Macchietto M.G."/>
            <person name="Heikkinen L."/>
            <person name="Lakso M."/>
            <person name="Fracchia K.M."/>
            <person name="Antoshechkin I."/>
            <person name="Mortazavi A."/>
            <person name="Wong G."/>
            <person name="Sternberg P.W."/>
        </authorList>
    </citation>
    <scope>NUCLEOTIDE SEQUENCE [LARGE SCALE GENOMIC DNA]</scope>
    <source>
        <strain evidence="2">MT8872</strain>
    </source>
</reference>
<evidence type="ECO:0000313" key="3">
    <source>
        <dbReference type="WBParaSite" id="Pan_g17079.t1"/>
    </source>
</evidence>
<proteinExistence type="predicted"/>
<organism evidence="2 3">
    <name type="scientific">Panagrellus redivivus</name>
    <name type="common">Microworm</name>
    <dbReference type="NCBI Taxonomy" id="6233"/>
    <lineage>
        <taxon>Eukaryota</taxon>
        <taxon>Metazoa</taxon>
        <taxon>Ecdysozoa</taxon>
        <taxon>Nematoda</taxon>
        <taxon>Chromadorea</taxon>
        <taxon>Rhabditida</taxon>
        <taxon>Tylenchina</taxon>
        <taxon>Panagrolaimomorpha</taxon>
        <taxon>Panagrolaimoidea</taxon>
        <taxon>Panagrolaimidae</taxon>
        <taxon>Panagrellus</taxon>
    </lineage>
</organism>
<name>A0A7E4V7N7_PANRE</name>
<dbReference type="AlphaFoldDB" id="A0A7E4V7N7"/>
<dbReference type="WBParaSite" id="Pan_g17079.t1">
    <property type="protein sequence ID" value="Pan_g17079.t1"/>
    <property type="gene ID" value="Pan_g17079"/>
</dbReference>
<evidence type="ECO:0000256" key="1">
    <source>
        <dbReference type="SAM" id="MobiDB-lite"/>
    </source>
</evidence>
<protein>
    <submittedName>
        <fullName evidence="3">Secreted protein</fullName>
    </submittedName>
</protein>